<organism evidence="3 4">
    <name type="scientific">Macrolepiota fuliginosa MF-IS2</name>
    <dbReference type="NCBI Taxonomy" id="1400762"/>
    <lineage>
        <taxon>Eukaryota</taxon>
        <taxon>Fungi</taxon>
        <taxon>Dikarya</taxon>
        <taxon>Basidiomycota</taxon>
        <taxon>Agaricomycotina</taxon>
        <taxon>Agaricomycetes</taxon>
        <taxon>Agaricomycetidae</taxon>
        <taxon>Agaricales</taxon>
        <taxon>Agaricineae</taxon>
        <taxon>Agaricaceae</taxon>
        <taxon>Macrolepiota</taxon>
    </lineage>
</organism>
<dbReference type="Pfam" id="PF12697">
    <property type="entry name" value="Abhydrolase_6"/>
    <property type="match status" value="1"/>
</dbReference>
<dbReference type="GO" id="GO:0016020">
    <property type="term" value="C:membrane"/>
    <property type="evidence" value="ECO:0007669"/>
    <property type="project" value="TreeGrafter"/>
</dbReference>
<dbReference type="PANTHER" id="PTHR43798">
    <property type="entry name" value="MONOACYLGLYCEROL LIPASE"/>
    <property type="match status" value="1"/>
</dbReference>
<gene>
    <name evidence="3" type="ORF">P691DRAFT_812824</name>
</gene>
<dbReference type="SUPFAM" id="SSF53474">
    <property type="entry name" value="alpha/beta-Hydrolases"/>
    <property type="match status" value="1"/>
</dbReference>
<proteinExistence type="predicted"/>
<evidence type="ECO:0000313" key="4">
    <source>
        <dbReference type="Proteomes" id="UP000807342"/>
    </source>
</evidence>
<dbReference type="Gene3D" id="3.40.50.1820">
    <property type="entry name" value="alpha/beta hydrolase"/>
    <property type="match status" value="1"/>
</dbReference>
<accession>A0A9P5XFD9</accession>
<dbReference type="InterPro" id="IPR029058">
    <property type="entry name" value="AB_hydrolase_fold"/>
</dbReference>
<protein>
    <submittedName>
        <fullName evidence="3">Alpha/beta-hydrolase</fullName>
    </submittedName>
</protein>
<keyword evidence="4" id="KW-1185">Reference proteome</keyword>
<reference evidence="3" key="1">
    <citation type="submission" date="2020-11" db="EMBL/GenBank/DDBJ databases">
        <authorList>
            <consortium name="DOE Joint Genome Institute"/>
            <person name="Ahrendt S."/>
            <person name="Riley R."/>
            <person name="Andreopoulos W."/>
            <person name="Labutti K."/>
            <person name="Pangilinan J."/>
            <person name="Ruiz-Duenas F.J."/>
            <person name="Barrasa J.M."/>
            <person name="Sanchez-Garcia M."/>
            <person name="Camarero S."/>
            <person name="Miyauchi S."/>
            <person name="Serrano A."/>
            <person name="Linde D."/>
            <person name="Babiker R."/>
            <person name="Drula E."/>
            <person name="Ayuso-Fernandez I."/>
            <person name="Pacheco R."/>
            <person name="Padilla G."/>
            <person name="Ferreira P."/>
            <person name="Barriuso J."/>
            <person name="Kellner H."/>
            <person name="Castanera R."/>
            <person name="Alfaro M."/>
            <person name="Ramirez L."/>
            <person name="Pisabarro A.G."/>
            <person name="Kuo A."/>
            <person name="Tritt A."/>
            <person name="Lipzen A."/>
            <person name="He G."/>
            <person name="Yan M."/>
            <person name="Ng V."/>
            <person name="Cullen D."/>
            <person name="Martin F."/>
            <person name="Rosso M.-N."/>
            <person name="Henrissat B."/>
            <person name="Hibbett D."/>
            <person name="Martinez A.T."/>
            <person name="Grigoriev I.V."/>
        </authorList>
    </citation>
    <scope>NUCLEOTIDE SEQUENCE</scope>
    <source>
        <strain evidence="3">MF-IS2</strain>
    </source>
</reference>
<dbReference type="EMBL" id="MU151137">
    <property type="protein sequence ID" value="KAF9449217.1"/>
    <property type="molecule type" value="Genomic_DNA"/>
</dbReference>
<dbReference type="InterPro" id="IPR000073">
    <property type="entry name" value="AB_hydrolase_1"/>
</dbReference>
<feature type="domain" description="AB hydrolase-1" evidence="2">
    <location>
        <begin position="37"/>
        <end position="280"/>
    </location>
</feature>
<dbReference type="InterPro" id="IPR050266">
    <property type="entry name" value="AB_hydrolase_sf"/>
</dbReference>
<dbReference type="Proteomes" id="UP000807342">
    <property type="component" value="Unassembled WGS sequence"/>
</dbReference>
<dbReference type="AlphaFoldDB" id="A0A9P5XFD9"/>
<evidence type="ECO:0000313" key="3">
    <source>
        <dbReference type="EMBL" id="KAF9449217.1"/>
    </source>
</evidence>
<sequence length="291" mass="33342">MAVNHPMKYDSRWVKSADGTEIYTDAAGNRSPGSPVIVLIHGFSMVKAVFDPIFEDPKWTSQAFLVRYDARGHGRSGKPLTDEAWKSKRMWEDFKAVCEEFQIEKTYILGWSLGSAHFVDIITYNTSITVLGLINVQGAIYLDSSFAKRTVNYENFKVILTLANPPTIDIFQETVFAFLHTCSDKLSPELFRILLEGVIQQPRAIAARLNSRTHNPEKMLREAREGKLELLVVSAGKDKLLNVEGFKAVFDELGWKKWTYEHLEDADHIPWVSCPEAFREIVIPWVRERYR</sequence>
<keyword evidence="1" id="KW-0378">Hydrolase</keyword>
<evidence type="ECO:0000256" key="1">
    <source>
        <dbReference type="ARBA" id="ARBA00022801"/>
    </source>
</evidence>
<dbReference type="PANTHER" id="PTHR43798:SF31">
    <property type="entry name" value="AB HYDROLASE SUPERFAMILY PROTEIN YCLE"/>
    <property type="match status" value="1"/>
</dbReference>
<name>A0A9P5XFD9_9AGAR</name>
<dbReference type="OrthoDB" id="408373at2759"/>
<comment type="caution">
    <text evidence="3">The sequence shown here is derived from an EMBL/GenBank/DDBJ whole genome shotgun (WGS) entry which is preliminary data.</text>
</comment>
<evidence type="ECO:0000259" key="2">
    <source>
        <dbReference type="Pfam" id="PF12697"/>
    </source>
</evidence>
<dbReference type="GO" id="GO:0016787">
    <property type="term" value="F:hydrolase activity"/>
    <property type="evidence" value="ECO:0007669"/>
    <property type="project" value="UniProtKB-KW"/>
</dbReference>